<keyword evidence="2" id="KW-1185">Reference proteome</keyword>
<comment type="caution">
    <text evidence="1">The sequence shown here is derived from an EMBL/GenBank/DDBJ whole genome shotgun (WGS) entry which is preliminary data.</text>
</comment>
<accession>A0A561BZB7</accession>
<gene>
    <name evidence="1" type="ORF">FB561_5441</name>
</gene>
<organism evidence="1 2">
    <name type="scientific">Kribbella amoyensis</name>
    <dbReference type="NCBI Taxonomy" id="996641"/>
    <lineage>
        <taxon>Bacteria</taxon>
        <taxon>Bacillati</taxon>
        <taxon>Actinomycetota</taxon>
        <taxon>Actinomycetes</taxon>
        <taxon>Propionibacteriales</taxon>
        <taxon>Kribbellaceae</taxon>
        <taxon>Kribbella</taxon>
    </lineage>
</organism>
<evidence type="ECO:0008006" key="3">
    <source>
        <dbReference type="Google" id="ProtNLM"/>
    </source>
</evidence>
<name>A0A561BZB7_9ACTN</name>
<reference evidence="1 2" key="1">
    <citation type="submission" date="2019-06" db="EMBL/GenBank/DDBJ databases">
        <title>Sequencing the genomes of 1000 actinobacteria strains.</title>
        <authorList>
            <person name="Klenk H.-P."/>
        </authorList>
    </citation>
    <scope>NUCLEOTIDE SEQUENCE [LARGE SCALE GENOMIC DNA]</scope>
    <source>
        <strain evidence="1 2">DSM 24683</strain>
    </source>
</reference>
<evidence type="ECO:0000313" key="1">
    <source>
        <dbReference type="EMBL" id="TWD84266.1"/>
    </source>
</evidence>
<evidence type="ECO:0000313" key="2">
    <source>
        <dbReference type="Proteomes" id="UP000318380"/>
    </source>
</evidence>
<dbReference type="Proteomes" id="UP000318380">
    <property type="component" value="Unassembled WGS sequence"/>
</dbReference>
<dbReference type="EMBL" id="VIVK01000001">
    <property type="protein sequence ID" value="TWD84266.1"/>
    <property type="molecule type" value="Genomic_DNA"/>
</dbReference>
<dbReference type="AlphaFoldDB" id="A0A561BZB7"/>
<proteinExistence type="predicted"/>
<sequence>MCYNALKETLERLTPSSGASIVLGVVISRFSDGNQKFGYRMIPRR</sequence>
<protein>
    <recommendedName>
        <fullName evidence="3">ImpB/mucB/samB family protein</fullName>
    </recommendedName>
</protein>